<accession>A0A645GBL9</accession>
<dbReference type="EMBL" id="VSSQ01073099">
    <property type="protein sequence ID" value="MPN24291.1"/>
    <property type="molecule type" value="Genomic_DNA"/>
</dbReference>
<feature type="compositionally biased region" description="Basic and acidic residues" evidence="1">
    <location>
        <begin position="69"/>
        <end position="87"/>
    </location>
</feature>
<evidence type="ECO:0000256" key="1">
    <source>
        <dbReference type="SAM" id="MobiDB-lite"/>
    </source>
</evidence>
<comment type="caution">
    <text evidence="2">The sequence shown here is derived from an EMBL/GenBank/DDBJ whole genome shotgun (WGS) entry which is preliminary data.</text>
</comment>
<dbReference type="AlphaFoldDB" id="A0A645GBL9"/>
<proteinExistence type="predicted"/>
<reference evidence="2" key="1">
    <citation type="submission" date="2019-08" db="EMBL/GenBank/DDBJ databases">
        <authorList>
            <person name="Kucharzyk K."/>
            <person name="Murdoch R.W."/>
            <person name="Higgins S."/>
            <person name="Loffler F."/>
        </authorList>
    </citation>
    <scope>NUCLEOTIDE SEQUENCE</scope>
</reference>
<protein>
    <submittedName>
        <fullName evidence="2">Uncharacterized protein</fullName>
    </submittedName>
</protein>
<gene>
    <name evidence="2" type="ORF">SDC9_171686</name>
</gene>
<organism evidence="2">
    <name type="scientific">bioreactor metagenome</name>
    <dbReference type="NCBI Taxonomy" id="1076179"/>
    <lineage>
        <taxon>unclassified sequences</taxon>
        <taxon>metagenomes</taxon>
        <taxon>ecological metagenomes</taxon>
    </lineage>
</organism>
<evidence type="ECO:0000313" key="2">
    <source>
        <dbReference type="EMBL" id="MPN24291.1"/>
    </source>
</evidence>
<feature type="region of interest" description="Disordered" evidence="1">
    <location>
        <begin position="69"/>
        <end position="99"/>
    </location>
</feature>
<sequence length="136" mass="13930">MQGGIVGTEGVIGAQRQGAFERGLVDVYRDDRDAAGQLGQLHQVRAHAADAPDADGVAEVHLGGADDCSERRRDRVGQQRGLFERDVVGNTGAADRTGHDVLGPAAVVGEGHQVQVQAGGEVATLAVAALQAGTPC</sequence>
<name>A0A645GBL9_9ZZZZ</name>